<dbReference type="Proteomes" id="UP000324222">
    <property type="component" value="Unassembled WGS sequence"/>
</dbReference>
<organism evidence="2 3">
    <name type="scientific">Portunus trituberculatus</name>
    <name type="common">Swimming crab</name>
    <name type="synonym">Neptunus trituberculatus</name>
    <dbReference type="NCBI Taxonomy" id="210409"/>
    <lineage>
        <taxon>Eukaryota</taxon>
        <taxon>Metazoa</taxon>
        <taxon>Ecdysozoa</taxon>
        <taxon>Arthropoda</taxon>
        <taxon>Crustacea</taxon>
        <taxon>Multicrustacea</taxon>
        <taxon>Malacostraca</taxon>
        <taxon>Eumalacostraca</taxon>
        <taxon>Eucarida</taxon>
        <taxon>Decapoda</taxon>
        <taxon>Pleocyemata</taxon>
        <taxon>Brachyura</taxon>
        <taxon>Eubrachyura</taxon>
        <taxon>Portunoidea</taxon>
        <taxon>Portunidae</taxon>
        <taxon>Portuninae</taxon>
        <taxon>Portunus</taxon>
    </lineage>
</organism>
<name>A0A5B7HVT7_PORTR</name>
<comment type="caution">
    <text evidence="2">The sequence shown here is derived from an EMBL/GenBank/DDBJ whole genome shotgun (WGS) entry which is preliminary data.</text>
</comment>
<feature type="compositionally biased region" description="Basic and acidic residues" evidence="1">
    <location>
        <begin position="41"/>
        <end position="59"/>
    </location>
</feature>
<gene>
    <name evidence="2" type="ORF">E2C01_067152</name>
</gene>
<evidence type="ECO:0000313" key="3">
    <source>
        <dbReference type="Proteomes" id="UP000324222"/>
    </source>
</evidence>
<accession>A0A5B7HVT7</accession>
<proteinExistence type="predicted"/>
<reference evidence="2 3" key="1">
    <citation type="submission" date="2019-05" db="EMBL/GenBank/DDBJ databases">
        <title>Another draft genome of Portunus trituberculatus and its Hox gene families provides insights of decapod evolution.</title>
        <authorList>
            <person name="Jeong J.-H."/>
            <person name="Song I."/>
            <person name="Kim S."/>
            <person name="Choi T."/>
            <person name="Kim D."/>
            <person name="Ryu S."/>
            <person name="Kim W."/>
        </authorList>
    </citation>
    <scope>NUCLEOTIDE SEQUENCE [LARGE SCALE GENOMIC DNA]</scope>
    <source>
        <tissue evidence="2">Muscle</tissue>
    </source>
</reference>
<sequence length="59" mass="6595">MEVKCGGDTRGRLLGDEGGRRQVVRGPHTVLTVTDLWAPDRGTDGPRRSLPEERRRVKV</sequence>
<evidence type="ECO:0000256" key="1">
    <source>
        <dbReference type="SAM" id="MobiDB-lite"/>
    </source>
</evidence>
<evidence type="ECO:0000313" key="2">
    <source>
        <dbReference type="EMBL" id="MPC72838.1"/>
    </source>
</evidence>
<feature type="region of interest" description="Disordered" evidence="1">
    <location>
        <begin position="1"/>
        <end position="20"/>
    </location>
</feature>
<protein>
    <submittedName>
        <fullName evidence="2">Uncharacterized protein</fullName>
    </submittedName>
</protein>
<dbReference type="EMBL" id="VSRR010035519">
    <property type="protein sequence ID" value="MPC72838.1"/>
    <property type="molecule type" value="Genomic_DNA"/>
</dbReference>
<keyword evidence="3" id="KW-1185">Reference proteome</keyword>
<dbReference type="AlphaFoldDB" id="A0A5B7HVT7"/>
<feature type="region of interest" description="Disordered" evidence="1">
    <location>
        <begin position="37"/>
        <end position="59"/>
    </location>
</feature>